<dbReference type="OrthoDB" id="9803742at2"/>
<gene>
    <name evidence="3" type="ORF">VSP9026_00021</name>
    <name evidence="2" type="ORF">Vspart_03908</name>
</gene>
<dbReference type="Proteomes" id="UP000184774">
    <property type="component" value="Unassembled WGS sequence"/>
</dbReference>
<reference evidence="2 5" key="3">
    <citation type="journal article" date="2020" name="J. Nat. Prod.">
        <title>Genomics-Metabolomics Profiling Disclosed Marine Vibrio spartinae 3.6 as a Producer of a New Branched Side Chain Prodigiosin.</title>
        <authorList>
            <person name="Vitale G.A."/>
            <person name="Sciarretta M."/>
            <person name="Palma Esposito F."/>
            <person name="January G.G."/>
            <person name="Giaccio M."/>
            <person name="Bunk B."/>
            <person name="Sproer C."/>
            <person name="Bajerski F."/>
            <person name="Power D."/>
            <person name="Festa C."/>
            <person name="Monti M.C."/>
            <person name="D'Auria M.V."/>
            <person name="de Pascale D."/>
        </authorList>
    </citation>
    <scope>NUCLEOTIDE SEQUENCE [LARGE SCALE GENOMIC DNA]</scope>
    <source>
        <strain evidence="2 5">3.6</strain>
    </source>
</reference>
<evidence type="ECO:0000256" key="1">
    <source>
        <dbReference type="SAM" id="SignalP"/>
    </source>
</evidence>
<protein>
    <submittedName>
        <fullName evidence="3">Uncharacterized protein</fullName>
    </submittedName>
</protein>
<accession>A0A1N6LZ09</accession>
<proteinExistence type="predicted"/>
<reference evidence="3 4" key="1">
    <citation type="submission" date="2016-12" db="EMBL/GenBank/DDBJ databases">
        <authorList>
            <person name="Song W.-J."/>
            <person name="Kurnit D.M."/>
        </authorList>
    </citation>
    <scope>NUCLEOTIDE SEQUENCE [LARGE SCALE GENOMIC DNA]</scope>
    <source>
        <strain evidence="3 4">CECT 9026</strain>
    </source>
</reference>
<dbReference type="EMBL" id="CP046269">
    <property type="protein sequence ID" value="QMV16514.1"/>
    <property type="molecule type" value="Genomic_DNA"/>
</dbReference>
<dbReference type="AlphaFoldDB" id="A0A1N6LZ09"/>
<evidence type="ECO:0000313" key="3">
    <source>
        <dbReference type="EMBL" id="SIO92412.1"/>
    </source>
</evidence>
<evidence type="ECO:0000313" key="2">
    <source>
        <dbReference type="EMBL" id="QMV16514.1"/>
    </source>
</evidence>
<feature type="chain" id="PRO_5044562900" evidence="1">
    <location>
        <begin position="20"/>
        <end position="107"/>
    </location>
</feature>
<feature type="signal peptide" evidence="1">
    <location>
        <begin position="1"/>
        <end position="19"/>
    </location>
</feature>
<keyword evidence="5" id="KW-1185">Reference proteome</keyword>
<dbReference type="Proteomes" id="UP000515264">
    <property type="component" value="Chromosome 2"/>
</dbReference>
<dbReference type="EMBL" id="FSSB01000001">
    <property type="protein sequence ID" value="SIO92412.1"/>
    <property type="molecule type" value="Genomic_DNA"/>
</dbReference>
<evidence type="ECO:0000313" key="5">
    <source>
        <dbReference type="Proteomes" id="UP000515264"/>
    </source>
</evidence>
<keyword evidence="1" id="KW-0732">Signal</keyword>
<evidence type="ECO:0000313" key="4">
    <source>
        <dbReference type="Proteomes" id="UP000184774"/>
    </source>
</evidence>
<dbReference type="RefSeq" id="WP_074371067.1">
    <property type="nucleotide sequence ID" value="NZ_AP024908.1"/>
</dbReference>
<reference evidence="2" key="2">
    <citation type="submission" date="2019-11" db="EMBL/GenBank/DDBJ databases">
        <authorList>
            <person name="January G."/>
            <person name="Bunk B."/>
        </authorList>
    </citation>
    <scope>NUCLEOTIDE SEQUENCE</scope>
    <source>
        <strain evidence="2">3.6</strain>
    </source>
</reference>
<name>A0A1N6LZ09_9VIBR</name>
<sequence length="107" mass="11223">MYKKILMISSLFLSVSVNAANYSQDTGTVSKVYVSPSGAIALLLHEGYPNAVSSGQCAGSNGWAGVSNADGAFKSVILAAKTAGQKLTVVINGCEGGWFKIQDLYWQ</sequence>
<organism evidence="3 4">
    <name type="scientific">Vibrio spartinae</name>
    <dbReference type="NCBI Taxonomy" id="1918945"/>
    <lineage>
        <taxon>Bacteria</taxon>
        <taxon>Pseudomonadati</taxon>
        <taxon>Pseudomonadota</taxon>
        <taxon>Gammaproteobacteria</taxon>
        <taxon>Vibrionales</taxon>
        <taxon>Vibrionaceae</taxon>
        <taxon>Vibrio</taxon>
    </lineage>
</organism>